<dbReference type="InterPro" id="IPR027417">
    <property type="entry name" value="P-loop_NTPase"/>
</dbReference>
<reference evidence="11" key="1">
    <citation type="journal article" date="2019" name="Int. J. Syst. Evol. Microbiol.">
        <title>The Global Catalogue of Microorganisms (GCM) 10K type strain sequencing project: providing services to taxonomists for standard genome sequencing and annotation.</title>
        <authorList>
            <consortium name="The Broad Institute Genomics Platform"/>
            <consortium name="The Broad Institute Genome Sequencing Center for Infectious Disease"/>
            <person name="Wu L."/>
            <person name="Ma J."/>
        </authorList>
    </citation>
    <scope>NUCLEOTIDE SEQUENCE [LARGE SCALE GENOMIC DNA]</scope>
    <source>
        <strain evidence="11">JCM 3106</strain>
    </source>
</reference>
<accession>A0ABP6L617</accession>
<evidence type="ECO:0000313" key="10">
    <source>
        <dbReference type="EMBL" id="GAA3033411.1"/>
    </source>
</evidence>
<evidence type="ECO:0000256" key="4">
    <source>
        <dbReference type="ARBA" id="ARBA00022840"/>
    </source>
</evidence>
<organism evidence="10 11">
    <name type="scientific">Streptosporangium longisporum</name>
    <dbReference type="NCBI Taxonomy" id="46187"/>
    <lineage>
        <taxon>Bacteria</taxon>
        <taxon>Bacillati</taxon>
        <taxon>Actinomycetota</taxon>
        <taxon>Actinomycetes</taxon>
        <taxon>Streptosporangiales</taxon>
        <taxon>Streptosporangiaceae</taxon>
        <taxon>Streptosporangium</taxon>
    </lineage>
</organism>
<dbReference type="SMART" id="SM00382">
    <property type="entry name" value="AAA"/>
    <property type="match status" value="1"/>
</dbReference>
<evidence type="ECO:0000256" key="2">
    <source>
        <dbReference type="ARBA" id="ARBA00022692"/>
    </source>
</evidence>
<dbReference type="InterPro" id="IPR036640">
    <property type="entry name" value="ABC1_TM_sf"/>
</dbReference>
<evidence type="ECO:0000256" key="7">
    <source>
        <dbReference type="SAM" id="Phobius"/>
    </source>
</evidence>
<dbReference type="Gene3D" id="3.40.50.300">
    <property type="entry name" value="P-loop containing nucleotide triphosphate hydrolases"/>
    <property type="match status" value="1"/>
</dbReference>
<keyword evidence="11" id="KW-1185">Reference proteome</keyword>
<protein>
    <submittedName>
        <fullName evidence="10">ABC transporter ATP-binding protein</fullName>
    </submittedName>
</protein>
<feature type="domain" description="ABC transporter" evidence="8">
    <location>
        <begin position="349"/>
        <end position="583"/>
    </location>
</feature>
<comment type="subcellular location">
    <subcellularLocation>
        <location evidence="1">Cell membrane</location>
        <topology evidence="1">Multi-pass membrane protein</topology>
    </subcellularLocation>
</comment>
<dbReference type="InterPro" id="IPR017871">
    <property type="entry name" value="ABC_transporter-like_CS"/>
</dbReference>
<evidence type="ECO:0000259" key="8">
    <source>
        <dbReference type="PROSITE" id="PS50893"/>
    </source>
</evidence>
<gene>
    <name evidence="10" type="ORF">GCM10017559_71000</name>
</gene>
<feature type="transmembrane region" description="Helical" evidence="7">
    <location>
        <begin position="69"/>
        <end position="90"/>
    </location>
</feature>
<keyword evidence="5 7" id="KW-1133">Transmembrane helix</keyword>
<evidence type="ECO:0000256" key="5">
    <source>
        <dbReference type="ARBA" id="ARBA00022989"/>
    </source>
</evidence>
<feature type="transmembrane region" description="Helical" evidence="7">
    <location>
        <begin position="146"/>
        <end position="166"/>
    </location>
</feature>
<evidence type="ECO:0000259" key="9">
    <source>
        <dbReference type="PROSITE" id="PS50929"/>
    </source>
</evidence>
<dbReference type="Pfam" id="PF00664">
    <property type="entry name" value="ABC_membrane"/>
    <property type="match status" value="1"/>
</dbReference>
<dbReference type="InterPro" id="IPR039421">
    <property type="entry name" value="Type_1_exporter"/>
</dbReference>
<dbReference type="SUPFAM" id="SSF52540">
    <property type="entry name" value="P-loop containing nucleoside triphosphate hydrolases"/>
    <property type="match status" value="1"/>
</dbReference>
<dbReference type="GO" id="GO:0005524">
    <property type="term" value="F:ATP binding"/>
    <property type="evidence" value="ECO:0007669"/>
    <property type="project" value="UniProtKB-KW"/>
</dbReference>
<dbReference type="PANTHER" id="PTHR24221">
    <property type="entry name" value="ATP-BINDING CASSETTE SUB-FAMILY B"/>
    <property type="match status" value="1"/>
</dbReference>
<dbReference type="PROSITE" id="PS00211">
    <property type="entry name" value="ABC_TRANSPORTER_1"/>
    <property type="match status" value="1"/>
</dbReference>
<dbReference type="PROSITE" id="PS50893">
    <property type="entry name" value="ABC_TRANSPORTER_2"/>
    <property type="match status" value="1"/>
</dbReference>
<feature type="transmembrane region" description="Helical" evidence="7">
    <location>
        <begin position="27"/>
        <end position="49"/>
    </location>
</feature>
<dbReference type="InterPro" id="IPR003593">
    <property type="entry name" value="AAA+_ATPase"/>
</dbReference>
<evidence type="ECO:0000256" key="3">
    <source>
        <dbReference type="ARBA" id="ARBA00022741"/>
    </source>
</evidence>
<name>A0ABP6L617_9ACTN</name>
<dbReference type="PROSITE" id="PS50929">
    <property type="entry name" value="ABC_TM1F"/>
    <property type="match status" value="1"/>
</dbReference>
<keyword evidence="6 7" id="KW-0472">Membrane</keyword>
<evidence type="ECO:0000256" key="6">
    <source>
        <dbReference type="ARBA" id="ARBA00023136"/>
    </source>
</evidence>
<feature type="transmembrane region" description="Helical" evidence="7">
    <location>
        <begin position="284"/>
        <end position="307"/>
    </location>
</feature>
<dbReference type="InterPro" id="IPR003439">
    <property type="entry name" value="ABC_transporter-like_ATP-bd"/>
</dbReference>
<keyword evidence="4 10" id="KW-0067">ATP-binding</keyword>
<dbReference type="Gene3D" id="1.20.1560.10">
    <property type="entry name" value="ABC transporter type 1, transmembrane domain"/>
    <property type="match status" value="1"/>
</dbReference>
<keyword evidence="3" id="KW-0547">Nucleotide-binding</keyword>
<evidence type="ECO:0000313" key="11">
    <source>
        <dbReference type="Proteomes" id="UP001499930"/>
    </source>
</evidence>
<dbReference type="Pfam" id="PF00005">
    <property type="entry name" value="ABC_tran"/>
    <property type="match status" value="1"/>
</dbReference>
<dbReference type="SUPFAM" id="SSF90123">
    <property type="entry name" value="ABC transporter transmembrane region"/>
    <property type="match status" value="1"/>
</dbReference>
<proteinExistence type="predicted"/>
<keyword evidence="2 7" id="KW-0812">Transmembrane</keyword>
<feature type="transmembrane region" description="Helical" evidence="7">
    <location>
        <begin position="172"/>
        <end position="191"/>
    </location>
</feature>
<dbReference type="Proteomes" id="UP001499930">
    <property type="component" value="Unassembled WGS sequence"/>
</dbReference>
<sequence>MSSKVTTAVMRRGLGVLGVAVRAERSIFTAAVLSSALYGVMTVAAAWALGWATDHVVLPAFRQGDITTGTLVAGTLLILGVSLLKALGVAGRRYFAGVMQYRMQARSRRDVTRQYLRLPLAWHHRHPTGQLLSNASSDVEAAWAPLAPLPMAVGVVVMLVTAAVALVITDPVLALVGFLVFPAIAVLNLVYQRRLNPLATRAQQLRAEVSEIAHESFDGALVVKTLGREDEETARFTAKAHELRDANIAVGRVRGLFDPVLEALPTLGVLAVLMIGAMRLESGAIGSGVLVQVAYLFTLLAFPIRALGWVLAELPRSVVGYERIRAVLDASGSMEHGTADLPGTDPARLEVRELAYAYGDGDFPVLHEVSLEVEPGRTVALVGPTGSGKSTLAQTFVRLVDPASGAVLVDGTDLREVARGGVSGAVALVPQQTFLFDDTVRGNVALGLPVADEEIWAALRLAQADGFVSALPSALDTMVGERGTTLSGGQRQRIALARALVRRPRLLILDDATSSVDPQVEARILYGLRDAAQVSTVVVIAYRMATIALADEVVYLDHGRVTDRGSHEELLARCEGYRNLVTAYERQGAEREALAAEHEEEVSA</sequence>
<feature type="domain" description="ABC transmembrane type-1" evidence="9">
    <location>
        <begin position="30"/>
        <end position="316"/>
    </location>
</feature>
<comment type="caution">
    <text evidence="10">The sequence shown here is derived from an EMBL/GenBank/DDBJ whole genome shotgun (WGS) entry which is preliminary data.</text>
</comment>
<dbReference type="PANTHER" id="PTHR24221:SF654">
    <property type="entry name" value="ATP-BINDING CASSETTE SUB-FAMILY B MEMBER 6"/>
    <property type="match status" value="1"/>
</dbReference>
<dbReference type="EMBL" id="BAAAWD010000019">
    <property type="protein sequence ID" value="GAA3033411.1"/>
    <property type="molecule type" value="Genomic_DNA"/>
</dbReference>
<dbReference type="InterPro" id="IPR011527">
    <property type="entry name" value="ABC1_TM_dom"/>
</dbReference>
<evidence type="ECO:0000256" key="1">
    <source>
        <dbReference type="ARBA" id="ARBA00004651"/>
    </source>
</evidence>